<comment type="caution">
    <text evidence="1">The sequence shown here is derived from an EMBL/GenBank/DDBJ whole genome shotgun (WGS) entry which is preliminary data.</text>
</comment>
<evidence type="ECO:0000313" key="2">
    <source>
        <dbReference type="EMBL" id="CAK1601888.1"/>
    </source>
</evidence>
<dbReference type="EMBL" id="CAVLGL010000137">
    <property type="protein sequence ID" value="CAK1601888.1"/>
    <property type="molecule type" value="Genomic_DNA"/>
</dbReference>
<organism evidence="1 3">
    <name type="scientific">Parnassius mnemosyne</name>
    <name type="common">clouded apollo</name>
    <dbReference type="NCBI Taxonomy" id="213953"/>
    <lineage>
        <taxon>Eukaryota</taxon>
        <taxon>Metazoa</taxon>
        <taxon>Ecdysozoa</taxon>
        <taxon>Arthropoda</taxon>
        <taxon>Hexapoda</taxon>
        <taxon>Insecta</taxon>
        <taxon>Pterygota</taxon>
        <taxon>Neoptera</taxon>
        <taxon>Endopterygota</taxon>
        <taxon>Lepidoptera</taxon>
        <taxon>Glossata</taxon>
        <taxon>Ditrysia</taxon>
        <taxon>Papilionoidea</taxon>
        <taxon>Papilionidae</taxon>
        <taxon>Parnassiinae</taxon>
        <taxon>Parnassini</taxon>
        <taxon>Parnassius</taxon>
        <taxon>Driopa</taxon>
    </lineage>
</organism>
<keyword evidence="3" id="KW-1185">Reference proteome</keyword>
<gene>
    <name evidence="1" type="ORF">PARMNEM_LOCUS20459</name>
    <name evidence="2" type="ORF">PARMNEM_LOCUS20460</name>
</gene>
<dbReference type="AlphaFoldDB" id="A0AAV1M601"/>
<reference evidence="1 3" key="1">
    <citation type="submission" date="2023-11" db="EMBL/GenBank/DDBJ databases">
        <authorList>
            <person name="Hedman E."/>
            <person name="Englund M."/>
            <person name="Stromberg M."/>
            <person name="Nyberg Akerstrom W."/>
            <person name="Nylinder S."/>
            <person name="Jareborg N."/>
            <person name="Kallberg Y."/>
            <person name="Kronander E."/>
        </authorList>
    </citation>
    <scope>NUCLEOTIDE SEQUENCE [LARGE SCALE GENOMIC DNA]</scope>
</reference>
<accession>A0AAV1M601</accession>
<evidence type="ECO:0000313" key="3">
    <source>
        <dbReference type="Proteomes" id="UP001314205"/>
    </source>
</evidence>
<dbReference type="EMBL" id="CAVLGL010000137">
    <property type="protein sequence ID" value="CAK1601887.1"/>
    <property type="molecule type" value="Genomic_DNA"/>
</dbReference>
<dbReference type="Proteomes" id="UP001314205">
    <property type="component" value="Unassembled WGS sequence"/>
</dbReference>
<evidence type="ECO:0000313" key="1">
    <source>
        <dbReference type="EMBL" id="CAK1601887.1"/>
    </source>
</evidence>
<name>A0AAV1M601_9NEOP</name>
<proteinExistence type="predicted"/>
<sequence length="111" mass="13242">MVNLPHFSLRSRRYEDIRQRLRSSRSHHTWGISFGRRRDELKQRGEPTDLQQLEELARKSVKLMEKHGTKTTQNYVKVLDLLRQQYNLNFIVVCENCNGTHSYDELSAPER</sequence>
<protein>
    <submittedName>
        <fullName evidence="1">Uncharacterized protein</fullName>
    </submittedName>
</protein>